<dbReference type="Gene3D" id="1.20.5.110">
    <property type="match status" value="1"/>
</dbReference>
<dbReference type="GO" id="GO:0031902">
    <property type="term" value="C:late endosome membrane"/>
    <property type="evidence" value="ECO:0007669"/>
    <property type="project" value="TreeGrafter"/>
</dbReference>
<evidence type="ECO:0000256" key="5">
    <source>
        <dbReference type="ARBA" id="ARBA00022927"/>
    </source>
</evidence>
<dbReference type="GO" id="GO:0000149">
    <property type="term" value="F:SNARE binding"/>
    <property type="evidence" value="ECO:0007669"/>
    <property type="project" value="TreeGrafter"/>
</dbReference>
<dbReference type="GO" id="GO:0012507">
    <property type="term" value="C:ER to Golgi transport vesicle membrane"/>
    <property type="evidence" value="ECO:0007669"/>
    <property type="project" value="TreeGrafter"/>
</dbReference>
<dbReference type="GO" id="GO:0005484">
    <property type="term" value="F:SNAP receptor activity"/>
    <property type="evidence" value="ECO:0007669"/>
    <property type="project" value="TreeGrafter"/>
</dbReference>
<evidence type="ECO:0000256" key="10">
    <source>
        <dbReference type="SAM" id="Phobius"/>
    </source>
</evidence>
<proteinExistence type="inferred from homology"/>
<dbReference type="GO" id="GO:0005829">
    <property type="term" value="C:cytosol"/>
    <property type="evidence" value="ECO:0007669"/>
    <property type="project" value="GOC"/>
</dbReference>
<dbReference type="SUPFAM" id="SSF58038">
    <property type="entry name" value="SNARE fusion complex"/>
    <property type="match status" value="1"/>
</dbReference>
<feature type="domain" description="T-SNARE coiled-coil homology" evidence="11">
    <location>
        <begin position="89"/>
        <end position="156"/>
    </location>
</feature>
<evidence type="ECO:0000256" key="3">
    <source>
        <dbReference type="ARBA" id="ARBA00022448"/>
    </source>
</evidence>
<dbReference type="GO" id="GO:0048280">
    <property type="term" value="P:vesicle fusion with Golgi apparatus"/>
    <property type="evidence" value="ECO:0007669"/>
    <property type="project" value="TreeGrafter"/>
</dbReference>
<comment type="similarity">
    <text evidence="2">Belongs to the VTI1 family.</text>
</comment>
<dbReference type="SMART" id="SM00397">
    <property type="entry name" value="t_SNARE"/>
    <property type="match status" value="1"/>
</dbReference>
<dbReference type="GO" id="GO:0031201">
    <property type="term" value="C:SNARE complex"/>
    <property type="evidence" value="ECO:0007669"/>
    <property type="project" value="TreeGrafter"/>
</dbReference>
<dbReference type="CDD" id="cd15890">
    <property type="entry name" value="SNARE_Vti1b"/>
    <property type="match status" value="1"/>
</dbReference>
<dbReference type="GO" id="GO:0006896">
    <property type="term" value="P:Golgi to vacuole transport"/>
    <property type="evidence" value="ECO:0007669"/>
    <property type="project" value="TreeGrafter"/>
</dbReference>
<feature type="transmembrane region" description="Helical" evidence="10">
    <location>
        <begin position="165"/>
        <end position="184"/>
    </location>
</feature>
<keyword evidence="8 10" id="KW-0472">Membrane</keyword>
<dbReference type="OrthoDB" id="430637at2759"/>
<evidence type="ECO:0000256" key="1">
    <source>
        <dbReference type="ARBA" id="ARBA00004211"/>
    </source>
</evidence>
<dbReference type="InterPro" id="IPR000727">
    <property type="entry name" value="T_SNARE_dom"/>
</dbReference>
<organism evidence="12">
    <name type="scientific">Darwinula stevensoni</name>
    <dbReference type="NCBI Taxonomy" id="69355"/>
    <lineage>
        <taxon>Eukaryota</taxon>
        <taxon>Metazoa</taxon>
        <taxon>Ecdysozoa</taxon>
        <taxon>Arthropoda</taxon>
        <taxon>Crustacea</taxon>
        <taxon>Oligostraca</taxon>
        <taxon>Ostracoda</taxon>
        <taxon>Podocopa</taxon>
        <taxon>Podocopida</taxon>
        <taxon>Darwinulocopina</taxon>
        <taxon>Darwinuloidea</taxon>
        <taxon>Darwinulidae</taxon>
        <taxon>Darwinula</taxon>
    </lineage>
</organism>
<dbReference type="PANTHER" id="PTHR21230:SF89">
    <property type="entry name" value="VESICLE TRANSPORT THROUGH INTERACTION WITH T-SNARES HOMOLOG 1B"/>
    <property type="match status" value="1"/>
</dbReference>
<protein>
    <recommendedName>
        <fullName evidence="11">t-SNARE coiled-coil homology domain-containing protein</fullName>
    </recommendedName>
</protein>
<evidence type="ECO:0000256" key="2">
    <source>
        <dbReference type="ARBA" id="ARBA00006108"/>
    </source>
</evidence>
<sequence>MFRGTCLELFHLNETKTSEPMWSATGTGRVKSKSSEGASDEDQEASGCAAKGPLRIPYDVLKINLFNGTFKNCMADSRETMISEMDTEPLLPTTAILSRTSESIARSQQVASETEQIGTEVIADLGEQREALLRARNRLRDTDTDLGKTRRILRSMYWNVISNKLFLIVIILMEIFILVGLVYWKFFSKK</sequence>
<evidence type="ECO:0000313" key="13">
    <source>
        <dbReference type="Proteomes" id="UP000677054"/>
    </source>
</evidence>
<dbReference type="PANTHER" id="PTHR21230">
    <property type="entry name" value="VESICLE TRANSPORT V-SNARE PROTEIN VTI1-RELATED"/>
    <property type="match status" value="1"/>
</dbReference>
<dbReference type="AlphaFoldDB" id="A0A7R8ZZ50"/>
<dbReference type="EMBL" id="LR899692">
    <property type="protein sequence ID" value="CAD7241770.1"/>
    <property type="molecule type" value="Genomic_DNA"/>
</dbReference>
<keyword evidence="4 10" id="KW-0812">Transmembrane</keyword>
<evidence type="ECO:0000256" key="7">
    <source>
        <dbReference type="ARBA" id="ARBA00023054"/>
    </source>
</evidence>
<dbReference type="GO" id="GO:0005789">
    <property type="term" value="C:endoplasmic reticulum membrane"/>
    <property type="evidence" value="ECO:0007669"/>
    <property type="project" value="TreeGrafter"/>
</dbReference>
<keyword evidence="3" id="KW-0813">Transport</keyword>
<gene>
    <name evidence="12" type="ORF">DSTB1V02_LOCUS1750</name>
</gene>
<keyword evidence="7" id="KW-0175">Coiled coil</keyword>
<evidence type="ECO:0000256" key="8">
    <source>
        <dbReference type="ARBA" id="ARBA00023136"/>
    </source>
</evidence>
<keyword evidence="6 10" id="KW-1133">Transmembrane helix</keyword>
<dbReference type="GO" id="GO:0006891">
    <property type="term" value="P:intra-Golgi vesicle-mediated transport"/>
    <property type="evidence" value="ECO:0007669"/>
    <property type="project" value="TreeGrafter"/>
</dbReference>
<dbReference type="FunFam" id="1.20.5.110:FF:000002">
    <property type="entry name" value="Vesicle transport through interaction with t-SNAREsB"/>
    <property type="match status" value="1"/>
</dbReference>
<evidence type="ECO:0000256" key="4">
    <source>
        <dbReference type="ARBA" id="ARBA00022692"/>
    </source>
</evidence>
<dbReference type="GO" id="GO:0016236">
    <property type="term" value="P:macroautophagy"/>
    <property type="evidence" value="ECO:0007669"/>
    <property type="project" value="TreeGrafter"/>
</dbReference>
<reference evidence="12" key="1">
    <citation type="submission" date="2020-11" db="EMBL/GenBank/DDBJ databases">
        <authorList>
            <person name="Tran Van P."/>
        </authorList>
    </citation>
    <scope>NUCLEOTIDE SEQUENCE</scope>
</reference>
<dbReference type="GO" id="GO:0042147">
    <property type="term" value="P:retrograde transport, endosome to Golgi"/>
    <property type="evidence" value="ECO:0007669"/>
    <property type="project" value="TreeGrafter"/>
</dbReference>
<dbReference type="Proteomes" id="UP000677054">
    <property type="component" value="Unassembled WGS sequence"/>
</dbReference>
<evidence type="ECO:0000256" key="9">
    <source>
        <dbReference type="SAM" id="MobiDB-lite"/>
    </source>
</evidence>
<dbReference type="Pfam" id="PF12352">
    <property type="entry name" value="V-SNARE_C"/>
    <property type="match status" value="1"/>
</dbReference>
<keyword evidence="13" id="KW-1185">Reference proteome</keyword>
<comment type="subcellular location">
    <subcellularLocation>
        <location evidence="1">Membrane</location>
        <topology evidence="1">Single-pass type IV membrane protein</topology>
    </subcellularLocation>
</comment>
<keyword evidence="5" id="KW-0653">Protein transport</keyword>
<dbReference type="GO" id="GO:0015031">
    <property type="term" value="P:protein transport"/>
    <property type="evidence" value="ECO:0007669"/>
    <property type="project" value="UniProtKB-KW"/>
</dbReference>
<dbReference type="GO" id="GO:0005794">
    <property type="term" value="C:Golgi apparatus"/>
    <property type="evidence" value="ECO:0007669"/>
    <property type="project" value="TreeGrafter"/>
</dbReference>
<evidence type="ECO:0000259" key="11">
    <source>
        <dbReference type="SMART" id="SM00397"/>
    </source>
</evidence>
<dbReference type="EMBL" id="CAJPEV010000175">
    <property type="protein sequence ID" value="CAG0881833.1"/>
    <property type="molecule type" value="Genomic_DNA"/>
</dbReference>
<dbReference type="GO" id="GO:1903076">
    <property type="term" value="P:regulation of protein localization to plasma membrane"/>
    <property type="evidence" value="ECO:0007669"/>
    <property type="project" value="TreeGrafter"/>
</dbReference>
<name>A0A7R8ZZ50_9CRUS</name>
<accession>A0A7R8ZZ50</accession>
<evidence type="ECO:0000313" key="12">
    <source>
        <dbReference type="EMBL" id="CAD7241770.1"/>
    </source>
</evidence>
<feature type="region of interest" description="Disordered" evidence="9">
    <location>
        <begin position="20"/>
        <end position="47"/>
    </location>
</feature>
<evidence type="ECO:0000256" key="6">
    <source>
        <dbReference type="ARBA" id="ARBA00022989"/>
    </source>
</evidence>